<feature type="binding site" evidence="14">
    <location>
        <position position="297"/>
    </location>
    <ligand>
        <name>S-adenosyl-L-methionine</name>
        <dbReference type="ChEBI" id="CHEBI:59789"/>
    </ligand>
</feature>
<dbReference type="InterPro" id="IPR027492">
    <property type="entry name" value="RNA_MTrfase_RlmN"/>
</dbReference>
<comment type="subcellular location">
    <subcellularLocation>
        <location evidence="1 14">Cytoplasm</location>
    </subcellularLocation>
</comment>
<dbReference type="InterPro" id="IPR007197">
    <property type="entry name" value="rSAM"/>
</dbReference>
<dbReference type="PIRSF" id="PIRSF006004">
    <property type="entry name" value="CHP00048"/>
    <property type="match status" value="1"/>
</dbReference>
<dbReference type="PANTHER" id="PTHR30544">
    <property type="entry name" value="23S RRNA METHYLTRANSFERASE"/>
    <property type="match status" value="1"/>
</dbReference>
<sequence>MDRNDRKDIRTLTREQLRAFFAERGWGAYRGGQVHRWLWQKGATDFSQMTDLPASVREALGQEFYIGRIASVTSQVSEDGTVKNAIRLDDGAVVESVLIPAEDRTTVCVSCQSGCRMGCAFCATARMGGVRDLSAGEIYDQVTLAEAQSRERFGRGLSNIVFMGMGEPTANYAEVSRAIGLITSEEGLGMAGHRITVSTAGNARMIRQMADQGAKFHLAISLHWAVQQRRETIMPVAKAYPLAELAEAAAYWYARTRDRVTYEYIVWDGLNDTREDAGALVRFCRRAPSKVNLIEYNAIGDARFRAAKPQAMQMYRQMLEQAGITVVVRYSKGRDIDAACGQLAGREKAKE</sequence>
<feature type="domain" description="Radical SAM core" evidence="15">
    <location>
        <begin position="101"/>
        <end position="335"/>
    </location>
</feature>
<evidence type="ECO:0000256" key="12">
    <source>
        <dbReference type="ARBA" id="ARBA00023014"/>
    </source>
</evidence>
<comment type="catalytic activity">
    <reaction evidence="14">
        <text>adenosine(37) in tRNA + 2 reduced [2Fe-2S]-[ferredoxin] + 2 S-adenosyl-L-methionine = 2-methyladenosine(37) in tRNA + 5'-deoxyadenosine + L-methionine + 2 oxidized [2Fe-2S]-[ferredoxin] + S-adenosyl-L-homocysteine</text>
        <dbReference type="Rhea" id="RHEA:43332"/>
        <dbReference type="Rhea" id="RHEA-COMP:10000"/>
        <dbReference type="Rhea" id="RHEA-COMP:10001"/>
        <dbReference type="Rhea" id="RHEA-COMP:10162"/>
        <dbReference type="Rhea" id="RHEA-COMP:10485"/>
        <dbReference type="ChEBI" id="CHEBI:17319"/>
        <dbReference type="ChEBI" id="CHEBI:33737"/>
        <dbReference type="ChEBI" id="CHEBI:33738"/>
        <dbReference type="ChEBI" id="CHEBI:57844"/>
        <dbReference type="ChEBI" id="CHEBI:57856"/>
        <dbReference type="ChEBI" id="CHEBI:59789"/>
        <dbReference type="ChEBI" id="CHEBI:74411"/>
        <dbReference type="ChEBI" id="CHEBI:74497"/>
        <dbReference type="EC" id="2.1.1.192"/>
    </reaction>
</comment>
<keyword evidence="3 14" id="KW-0004">4Fe-4S</keyword>
<evidence type="ECO:0000259" key="15">
    <source>
        <dbReference type="PROSITE" id="PS51918"/>
    </source>
</evidence>
<accession>A0A9D1KTE3</accession>
<comment type="cofactor">
    <cofactor evidence="14">
        <name>[4Fe-4S] cluster</name>
        <dbReference type="ChEBI" id="CHEBI:49883"/>
    </cofactor>
    <text evidence="14">Binds 1 [4Fe-4S] cluster. The cluster is coordinated with 3 cysteines and an exchangeable S-adenosyl-L-methionine.</text>
</comment>
<dbReference type="Proteomes" id="UP000824161">
    <property type="component" value="Unassembled WGS sequence"/>
</dbReference>
<evidence type="ECO:0000256" key="7">
    <source>
        <dbReference type="ARBA" id="ARBA00022679"/>
    </source>
</evidence>
<dbReference type="InterPro" id="IPR040072">
    <property type="entry name" value="Methyltransferase_A"/>
</dbReference>
<keyword evidence="6 14" id="KW-0489">Methyltransferase</keyword>
<keyword evidence="12 14" id="KW-0411">Iron-sulfur</keyword>
<gene>
    <name evidence="14 16" type="primary">rlmN</name>
    <name evidence="16" type="ORF">IAC44_03395</name>
</gene>
<keyword evidence="9 14" id="KW-0819">tRNA processing</keyword>
<dbReference type="GO" id="GO:0070475">
    <property type="term" value="P:rRNA base methylation"/>
    <property type="evidence" value="ECO:0007669"/>
    <property type="project" value="UniProtKB-UniRule"/>
</dbReference>
<protein>
    <recommendedName>
        <fullName evidence="14">Probable dual-specificity RNA methyltransferase RlmN</fullName>
        <ecNumber evidence="14">2.1.1.192</ecNumber>
    </recommendedName>
    <alternativeName>
        <fullName evidence="14">23S rRNA (adenine(2503)-C(2))-methyltransferase</fullName>
    </alternativeName>
    <alternativeName>
        <fullName evidence="14">23S rRNA m2A2503 methyltransferase</fullName>
    </alternativeName>
    <alternativeName>
        <fullName evidence="14">Ribosomal RNA large subunit methyltransferase N</fullName>
    </alternativeName>
    <alternativeName>
        <fullName evidence="14">tRNA (adenine(37)-C(2))-methyltransferase</fullName>
    </alternativeName>
    <alternativeName>
        <fullName evidence="14">tRNA m2A37 methyltransferase</fullName>
    </alternativeName>
</protein>
<comment type="caution">
    <text evidence="14">Lacks conserved residue(s) required for the propagation of feature annotation.</text>
</comment>
<dbReference type="InterPro" id="IPR048641">
    <property type="entry name" value="RlmN_N"/>
</dbReference>
<dbReference type="EC" id="2.1.1.192" evidence="14"/>
<dbReference type="Pfam" id="PF21016">
    <property type="entry name" value="RlmN_N"/>
    <property type="match status" value="1"/>
</dbReference>
<comment type="similarity">
    <text evidence="2 14">Belongs to the radical SAM superfamily. RlmN family.</text>
</comment>
<evidence type="ECO:0000256" key="10">
    <source>
        <dbReference type="ARBA" id="ARBA00022723"/>
    </source>
</evidence>
<dbReference type="InterPro" id="IPR058240">
    <property type="entry name" value="rSAM_sf"/>
</dbReference>
<dbReference type="AlphaFoldDB" id="A0A9D1KTE3"/>
<dbReference type="GO" id="GO:0005737">
    <property type="term" value="C:cytoplasm"/>
    <property type="evidence" value="ECO:0007669"/>
    <property type="project" value="UniProtKB-SubCell"/>
</dbReference>
<evidence type="ECO:0000256" key="4">
    <source>
        <dbReference type="ARBA" id="ARBA00022490"/>
    </source>
</evidence>
<dbReference type="InterPro" id="IPR013785">
    <property type="entry name" value="Aldolase_TIM"/>
</dbReference>
<comment type="catalytic activity">
    <reaction evidence="14">
        <text>adenosine(2503) in 23S rRNA + 2 reduced [2Fe-2S]-[ferredoxin] + 2 S-adenosyl-L-methionine = 2-methyladenosine(2503) in 23S rRNA + 5'-deoxyadenosine + L-methionine + 2 oxidized [2Fe-2S]-[ferredoxin] + S-adenosyl-L-homocysteine</text>
        <dbReference type="Rhea" id="RHEA:42916"/>
        <dbReference type="Rhea" id="RHEA-COMP:10000"/>
        <dbReference type="Rhea" id="RHEA-COMP:10001"/>
        <dbReference type="Rhea" id="RHEA-COMP:10152"/>
        <dbReference type="Rhea" id="RHEA-COMP:10282"/>
        <dbReference type="ChEBI" id="CHEBI:17319"/>
        <dbReference type="ChEBI" id="CHEBI:33737"/>
        <dbReference type="ChEBI" id="CHEBI:33738"/>
        <dbReference type="ChEBI" id="CHEBI:57844"/>
        <dbReference type="ChEBI" id="CHEBI:57856"/>
        <dbReference type="ChEBI" id="CHEBI:59789"/>
        <dbReference type="ChEBI" id="CHEBI:74411"/>
        <dbReference type="ChEBI" id="CHEBI:74497"/>
        <dbReference type="EC" id="2.1.1.192"/>
    </reaction>
</comment>
<evidence type="ECO:0000256" key="14">
    <source>
        <dbReference type="HAMAP-Rule" id="MF_01849"/>
    </source>
</evidence>
<dbReference type="Gene3D" id="3.20.20.70">
    <property type="entry name" value="Aldolase class I"/>
    <property type="match status" value="1"/>
</dbReference>
<feature type="binding site" evidence="14">
    <location>
        <position position="115"/>
    </location>
    <ligand>
        <name>[4Fe-4S] cluster</name>
        <dbReference type="ChEBI" id="CHEBI:49883"/>
        <note>4Fe-4S-S-AdoMet</note>
    </ligand>
</feature>
<keyword evidence="4 14" id="KW-0963">Cytoplasm</keyword>
<dbReference type="EMBL" id="DVLY01000080">
    <property type="protein sequence ID" value="HIT97863.1"/>
    <property type="molecule type" value="Genomic_DNA"/>
</dbReference>
<feature type="binding site" evidence="14">
    <location>
        <begin position="221"/>
        <end position="223"/>
    </location>
    <ligand>
        <name>S-adenosyl-L-methionine</name>
        <dbReference type="ChEBI" id="CHEBI:59789"/>
    </ligand>
</feature>
<dbReference type="InterPro" id="IPR004383">
    <property type="entry name" value="rRNA_lsu_MTrfase_RlmN/Cfr"/>
</dbReference>
<feature type="active site" description="Proton acceptor" evidence="14">
    <location>
        <position position="95"/>
    </location>
</feature>
<reference evidence="16" key="2">
    <citation type="journal article" date="2021" name="PeerJ">
        <title>Extensive microbial diversity within the chicken gut microbiome revealed by metagenomics and culture.</title>
        <authorList>
            <person name="Gilroy R."/>
            <person name="Ravi A."/>
            <person name="Getino M."/>
            <person name="Pursley I."/>
            <person name="Horton D.L."/>
            <person name="Alikhan N.F."/>
            <person name="Baker D."/>
            <person name="Gharbi K."/>
            <person name="Hall N."/>
            <person name="Watson M."/>
            <person name="Adriaenssens E.M."/>
            <person name="Foster-Nyarko E."/>
            <person name="Jarju S."/>
            <person name="Secka A."/>
            <person name="Antonio M."/>
            <person name="Oren A."/>
            <person name="Chaudhuri R.R."/>
            <person name="La Ragione R."/>
            <person name="Hildebrand F."/>
            <person name="Pallen M.J."/>
        </authorList>
    </citation>
    <scope>NUCLEOTIDE SEQUENCE</scope>
    <source>
        <strain evidence="16">1383</strain>
    </source>
</reference>
<dbReference type="HAMAP" id="MF_01849">
    <property type="entry name" value="RNA_methyltr_RlmN"/>
    <property type="match status" value="1"/>
</dbReference>
<organism evidence="16 17">
    <name type="scientific">Candidatus Merdimorpha stercoravium</name>
    <dbReference type="NCBI Taxonomy" id="2840863"/>
    <lineage>
        <taxon>Bacteria</taxon>
        <taxon>Pseudomonadati</taxon>
        <taxon>Bacteroidota</taxon>
        <taxon>Flavobacteriia</taxon>
        <taxon>Flavobacteriales</taxon>
        <taxon>Candidatus Merdimorpha</taxon>
    </lineage>
</organism>
<feature type="binding site" evidence="14">
    <location>
        <begin position="166"/>
        <end position="167"/>
    </location>
    <ligand>
        <name>S-adenosyl-L-methionine</name>
        <dbReference type="ChEBI" id="CHEBI:59789"/>
    </ligand>
</feature>
<evidence type="ECO:0000313" key="16">
    <source>
        <dbReference type="EMBL" id="HIT97863.1"/>
    </source>
</evidence>
<dbReference type="GO" id="GO:0002935">
    <property type="term" value="F:tRNA (adenine(37)-C2)-methyltransferase activity"/>
    <property type="evidence" value="ECO:0007669"/>
    <property type="project" value="UniProtKB-UniRule"/>
</dbReference>
<evidence type="ECO:0000256" key="1">
    <source>
        <dbReference type="ARBA" id="ARBA00004496"/>
    </source>
</evidence>
<keyword evidence="5 14" id="KW-0698">rRNA processing</keyword>
<proteinExistence type="inferred from homology"/>
<dbReference type="GO" id="GO:0051539">
    <property type="term" value="F:4 iron, 4 sulfur cluster binding"/>
    <property type="evidence" value="ECO:0007669"/>
    <property type="project" value="UniProtKB-UniRule"/>
</dbReference>
<dbReference type="Pfam" id="PF04055">
    <property type="entry name" value="Radical_SAM"/>
    <property type="match status" value="1"/>
</dbReference>
<feature type="active site" description="S-methylcysteine intermediate" evidence="14">
    <location>
        <position position="340"/>
    </location>
</feature>
<dbReference type="SFLD" id="SFLDF00275">
    <property type="entry name" value="adenosine_C2_methyltransferase"/>
    <property type="match status" value="1"/>
</dbReference>
<dbReference type="GO" id="GO:0000049">
    <property type="term" value="F:tRNA binding"/>
    <property type="evidence" value="ECO:0007669"/>
    <property type="project" value="UniProtKB-UniRule"/>
</dbReference>
<comment type="function">
    <text evidence="14">Specifically methylates position 2 of adenine 2503 in 23S rRNA and position 2 of adenine 37 in tRNAs.</text>
</comment>
<evidence type="ECO:0000256" key="13">
    <source>
        <dbReference type="ARBA" id="ARBA00023157"/>
    </source>
</evidence>
<feature type="binding site" evidence="14">
    <location>
        <position position="119"/>
    </location>
    <ligand>
        <name>[4Fe-4S] cluster</name>
        <dbReference type="ChEBI" id="CHEBI:49883"/>
        <note>4Fe-4S-S-AdoMet</note>
    </ligand>
</feature>
<evidence type="ECO:0000256" key="6">
    <source>
        <dbReference type="ARBA" id="ARBA00022603"/>
    </source>
</evidence>
<dbReference type="Gene3D" id="1.10.150.530">
    <property type="match status" value="1"/>
</dbReference>
<keyword evidence="11 14" id="KW-0408">Iron</keyword>
<evidence type="ECO:0000256" key="2">
    <source>
        <dbReference type="ARBA" id="ARBA00007544"/>
    </source>
</evidence>
<feature type="binding site" evidence="14">
    <location>
        <position position="198"/>
    </location>
    <ligand>
        <name>S-adenosyl-L-methionine</name>
        <dbReference type="ChEBI" id="CHEBI:59789"/>
    </ligand>
</feature>
<evidence type="ECO:0000256" key="5">
    <source>
        <dbReference type="ARBA" id="ARBA00022552"/>
    </source>
</evidence>
<keyword evidence="10 14" id="KW-0479">Metal-binding</keyword>
<dbReference type="SFLD" id="SFLDS00029">
    <property type="entry name" value="Radical_SAM"/>
    <property type="match status" value="1"/>
</dbReference>
<evidence type="ECO:0000256" key="11">
    <source>
        <dbReference type="ARBA" id="ARBA00023004"/>
    </source>
</evidence>
<evidence type="ECO:0000256" key="3">
    <source>
        <dbReference type="ARBA" id="ARBA00022485"/>
    </source>
</evidence>
<evidence type="ECO:0000256" key="9">
    <source>
        <dbReference type="ARBA" id="ARBA00022694"/>
    </source>
</evidence>
<dbReference type="SUPFAM" id="SSF102114">
    <property type="entry name" value="Radical SAM enzymes"/>
    <property type="match status" value="1"/>
</dbReference>
<dbReference type="PANTHER" id="PTHR30544:SF5">
    <property type="entry name" value="RADICAL SAM CORE DOMAIN-CONTAINING PROTEIN"/>
    <property type="match status" value="1"/>
</dbReference>
<comment type="caution">
    <text evidence="16">The sequence shown here is derived from an EMBL/GenBank/DDBJ whole genome shotgun (WGS) entry which is preliminary data.</text>
</comment>
<dbReference type="SFLD" id="SFLDG01062">
    <property type="entry name" value="methyltransferase_(Class_A)"/>
    <property type="match status" value="1"/>
</dbReference>
<reference evidence="16" key="1">
    <citation type="submission" date="2020-10" db="EMBL/GenBank/DDBJ databases">
        <authorList>
            <person name="Gilroy R."/>
        </authorList>
    </citation>
    <scope>NUCLEOTIDE SEQUENCE</scope>
    <source>
        <strain evidence="16">1383</strain>
    </source>
</reference>
<evidence type="ECO:0000256" key="8">
    <source>
        <dbReference type="ARBA" id="ARBA00022691"/>
    </source>
</evidence>
<keyword evidence="13 14" id="KW-1015">Disulfide bond</keyword>
<dbReference type="GO" id="GO:0019843">
    <property type="term" value="F:rRNA binding"/>
    <property type="evidence" value="ECO:0007669"/>
    <property type="project" value="UniProtKB-UniRule"/>
</dbReference>
<comment type="miscellaneous">
    <text evidence="14">Reaction proceeds by a ping-pong mechanism involving intermediate methylation of a conserved cysteine residue.</text>
</comment>
<name>A0A9D1KTE3_9FLAO</name>
<dbReference type="NCBIfam" id="TIGR00048">
    <property type="entry name" value="rRNA_mod_RlmN"/>
    <property type="match status" value="1"/>
</dbReference>
<evidence type="ECO:0000313" key="17">
    <source>
        <dbReference type="Proteomes" id="UP000824161"/>
    </source>
</evidence>
<dbReference type="GO" id="GO:0030488">
    <property type="term" value="P:tRNA methylation"/>
    <property type="evidence" value="ECO:0007669"/>
    <property type="project" value="UniProtKB-UniRule"/>
</dbReference>
<dbReference type="GO" id="GO:0070040">
    <property type="term" value="F:rRNA (adenine(2503)-C2-)-methyltransferase activity"/>
    <property type="evidence" value="ECO:0007669"/>
    <property type="project" value="UniProtKB-UniRule"/>
</dbReference>
<dbReference type="PROSITE" id="PS51918">
    <property type="entry name" value="RADICAL_SAM"/>
    <property type="match status" value="1"/>
</dbReference>
<dbReference type="GO" id="GO:0046872">
    <property type="term" value="F:metal ion binding"/>
    <property type="evidence" value="ECO:0007669"/>
    <property type="project" value="UniProtKB-KW"/>
</dbReference>
<keyword evidence="7 14" id="KW-0808">Transferase</keyword>
<keyword evidence="8 14" id="KW-0949">S-adenosyl-L-methionine</keyword>
<feature type="binding site" evidence="14">
    <location>
        <position position="122"/>
    </location>
    <ligand>
        <name>[4Fe-4S] cluster</name>
        <dbReference type="ChEBI" id="CHEBI:49883"/>
        <note>4Fe-4S-S-AdoMet</note>
    </ligand>
</feature>